<dbReference type="Pfam" id="PF13489">
    <property type="entry name" value="Methyltransf_23"/>
    <property type="match status" value="1"/>
</dbReference>
<keyword evidence="1" id="KW-0489">Methyltransferase</keyword>
<evidence type="ECO:0000313" key="2">
    <source>
        <dbReference type="Proteomes" id="UP000001343"/>
    </source>
</evidence>
<dbReference type="GO" id="GO:0008168">
    <property type="term" value="F:methyltransferase activity"/>
    <property type="evidence" value="ECO:0007669"/>
    <property type="project" value="UniProtKB-KW"/>
</dbReference>
<dbReference type="PANTHER" id="PTHR43861">
    <property type="entry name" value="TRANS-ACONITATE 2-METHYLTRANSFERASE-RELATED"/>
    <property type="match status" value="1"/>
</dbReference>
<dbReference type="InterPro" id="IPR029063">
    <property type="entry name" value="SAM-dependent_MTases_sf"/>
</dbReference>
<dbReference type="SUPFAM" id="SSF53335">
    <property type="entry name" value="S-adenosyl-L-methionine-dependent methyltransferases"/>
    <property type="match status" value="1"/>
</dbReference>
<sequence>MSYINCCICLNKHAIYFDKYSELYRVTSDCKPWMSSGLLKICKNCGTVQKVNNQILQNEIAKIYKDYSIYHQGSGSEQVVFENESGSFKSRSFQIISKLKENNLLDKVGILLDIGCGNGGFLKAFQNLFPDWISSGYEISEKYKSEVLAIPNVASFYSGSFDLIKEKYDLITLIHVLEHLSNPQDYLKKIKNLLSSKGVLLIQVPNFRENPFDLLIADHIVHYNLNTLELLVSRIGGKIIYYSQDLVPKEITICIFFGDVRKNELRELFQPENTSTNFAIVNKYIDGLKKFINIVTTESKNAKSLGVFGTSIAATWVFSELFQSGIDFFVEEDPNRVGKEIFNVPIIIPEKVPPDSTLIFPFKAKVADSIFQRLFSNKRIHYLSTEF</sequence>
<dbReference type="Proteomes" id="UP000001343">
    <property type="component" value="Unassembled WGS sequence"/>
</dbReference>
<proteinExistence type="predicted"/>
<comment type="caution">
    <text evidence="1">The sequence shown here is derived from an EMBL/GenBank/DDBJ whole genome shotgun (WGS) entry which is preliminary data.</text>
</comment>
<reference evidence="1 2" key="1">
    <citation type="journal article" date="2014" name="Int. J. Syst. Evol. Microbiol.">
        <title>Leptospira mayottensis sp. nov., a pathogenic species of the genus Leptospira isolated from humans.</title>
        <authorList>
            <person name="Bourhy P."/>
            <person name="Collet L."/>
            <person name="Brisse S."/>
            <person name="Picardeau M."/>
        </authorList>
    </citation>
    <scope>NUCLEOTIDE SEQUENCE [LARGE SCALE GENOMIC DNA]</scope>
    <source>
        <strain evidence="1 2">200901122</strain>
    </source>
</reference>
<gene>
    <name evidence="1" type="ORF">LEP1GSC125_0128</name>
</gene>
<accession>A0AA87MPA8</accession>
<dbReference type="EMBL" id="AKWM02000051">
    <property type="protein sequence ID" value="EKR99461.1"/>
    <property type="molecule type" value="Genomic_DNA"/>
</dbReference>
<dbReference type="GO" id="GO:0032259">
    <property type="term" value="P:methylation"/>
    <property type="evidence" value="ECO:0007669"/>
    <property type="project" value="UniProtKB-KW"/>
</dbReference>
<name>A0AA87MPA8_9LEPT</name>
<keyword evidence="1" id="KW-0808">Transferase</keyword>
<protein>
    <submittedName>
        <fullName evidence="1">Methyltransferase domain protein</fullName>
    </submittedName>
</protein>
<dbReference type="AlphaFoldDB" id="A0AA87MPA8"/>
<dbReference type="CDD" id="cd02440">
    <property type="entry name" value="AdoMet_MTases"/>
    <property type="match status" value="1"/>
</dbReference>
<evidence type="ECO:0000313" key="1">
    <source>
        <dbReference type="EMBL" id="EKR99461.1"/>
    </source>
</evidence>
<dbReference type="PANTHER" id="PTHR43861:SF6">
    <property type="entry name" value="METHYLTRANSFERASE TYPE 11"/>
    <property type="match status" value="1"/>
</dbReference>
<organism evidence="1 2">
    <name type="scientific">Leptospira mayottensis 200901122</name>
    <dbReference type="NCBI Taxonomy" id="1193010"/>
    <lineage>
        <taxon>Bacteria</taxon>
        <taxon>Pseudomonadati</taxon>
        <taxon>Spirochaetota</taxon>
        <taxon>Spirochaetia</taxon>
        <taxon>Leptospirales</taxon>
        <taxon>Leptospiraceae</taxon>
        <taxon>Leptospira</taxon>
    </lineage>
</organism>
<dbReference type="Gene3D" id="3.40.50.150">
    <property type="entry name" value="Vaccinia Virus protein VP39"/>
    <property type="match status" value="1"/>
</dbReference>